<keyword evidence="1" id="KW-1188">Viral release from host cell</keyword>
<organism evidence="6 7">
    <name type="scientific">Shouchella miscanthi</name>
    <dbReference type="NCBI Taxonomy" id="2598861"/>
    <lineage>
        <taxon>Bacteria</taxon>
        <taxon>Bacillati</taxon>
        <taxon>Bacillota</taxon>
        <taxon>Bacilli</taxon>
        <taxon>Bacillales</taxon>
        <taxon>Bacillaceae</taxon>
        <taxon>Shouchella</taxon>
    </lineage>
</organism>
<evidence type="ECO:0000313" key="6">
    <source>
        <dbReference type="EMBL" id="MED4129481.1"/>
    </source>
</evidence>
<evidence type="ECO:0000259" key="5">
    <source>
        <dbReference type="Pfam" id="PF10145"/>
    </source>
</evidence>
<dbReference type="NCBIfam" id="TIGR01760">
    <property type="entry name" value="tape_meas_TP901"/>
    <property type="match status" value="1"/>
</dbReference>
<evidence type="ECO:0000313" key="7">
    <source>
        <dbReference type="Proteomes" id="UP001341820"/>
    </source>
</evidence>
<feature type="coiled-coil region" evidence="2">
    <location>
        <begin position="8"/>
        <end position="42"/>
    </location>
</feature>
<proteinExistence type="predicted"/>
<accession>A0ABU6NNF5</accession>
<evidence type="ECO:0000256" key="1">
    <source>
        <dbReference type="ARBA" id="ARBA00022612"/>
    </source>
</evidence>
<feature type="region of interest" description="Disordered" evidence="3">
    <location>
        <begin position="860"/>
        <end position="883"/>
    </location>
</feature>
<evidence type="ECO:0000256" key="4">
    <source>
        <dbReference type="SAM" id="Phobius"/>
    </source>
</evidence>
<evidence type="ECO:0000256" key="3">
    <source>
        <dbReference type="SAM" id="MobiDB-lite"/>
    </source>
</evidence>
<sequence length="891" mass="95489">MANAGDIVARLRLENDDFRRGAEAAKQDMEQMSAKAKSVSDDIKTIQKISAAAFGGATAAIGGSIAMAANFEQGMARVKAISGATDEEFAALTQTARDLGRTTRFTSMDAADGLAYLSMAGFTATQSMEALPGVLNLAGAAGIDLGSSADIVSNILQGFGMSADDTGRAVDVLVEAMTSANTDLPQLGNAMSYVAPVASALGLSIEETTAAVAKLSDAGIQGGKAGTTLRMALLSLANPTGQTEKAMEKLGINVLTAEGAMKPLPELIGEIADKTEGMTDAQKTQTVAQLVGTQAASGFIALLDVGEDALADYTQGLKESEGAAQAIADTQNNTVLGAFDAFKSALADIGISIGNEYLPMVKDVLNGGADMLRMFGDLDPALVTTALNFIAISSGIGLAITTIGKLAIAIKGLYASMGSAGWLILGISLLGGAIISSKIAAEDFTEVNLELAETMIETQGTLQLQIDQFDELSSKSRLTTDEFKELIDIQDELGRAVDQNRIDELTERQEALREKSGLSNDELNTMIGLNDSLIEKVPEAAHAISEQGNRVVETTDSFKDYNKELNDATIRELERQKIIAEGKERELQKEVNQLKKEHNESLELEKEYRAEFKNFDEEASIARIEQLQSQLDSNELRGRDAQFARASIKAEEDKLERFREQYVSQMEISDELAEQIKQKETEIGMADEINGMIVEQLLQQVGLNGTREDGIGLLEEAIAKEQEQIDKAEELRGSQEGLNEQVDGEIGRRNEAIAKYQDAKGQIEEILGLQSSTNDAIQTGTGNVGELEIKYRGAVDRINDGNSAQVEVNNRIDEGIKKGDSLNQTLAERIAKLIDVDDQGGADNLNEKLSRSVTKLVTIKETSSPNAGRSASKRRNPNATSNKFMEVVRCL</sequence>
<name>A0ABU6NNF5_9BACI</name>
<keyword evidence="4" id="KW-0472">Membrane</keyword>
<dbReference type="RefSeq" id="WP_328238142.1">
    <property type="nucleotide sequence ID" value="NZ_JAROAS010000036.1"/>
</dbReference>
<feature type="coiled-coil region" evidence="2">
    <location>
        <begin position="570"/>
        <end position="611"/>
    </location>
</feature>
<dbReference type="PANTHER" id="PTHR37813">
    <property type="entry name" value="FELS-2 PROPHAGE PROTEIN"/>
    <property type="match status" value="1"/>
</dbReference>
<feature type="transmembrane region" description="Helical" evidence="4">
    <location>
        <begin position="381"/>
        <end position="401"/>
    </location>
</feature>
<evidence type="ECO:0000256" key="2">
    <source>
        <dbReference type="SAM" id="Coils"/>
    </source>
</evidence>
<keyword evidence="4" id="KW-1133">Transmembrane helix</keyword>
<dbReference type="EMBL" id="JAROAS010000036">
    <property type="protein sequence ID" value="MED4129481.1"/>
    <property type="molecule type" value="Genomic_DNA"/>
</dbReference>
<gene>
    <name evidence="6" type="ORF">P5F74_15205</name>
</gene>
<feature type="domain" description="Phage tail tape measure protein" evidence="5">
    <location>
        <begin position="94"/>
        <end position="292"/>
    </location>
</feature>
<dbReference type="PANTHER" id="PTHR37813:SF1">
    <property type="entry name" value="FELS-2 PROPHAGE PROTEIN"/>
    <property type="match status" value="1"/>
</dbReference>
<reference evidence="6 7" key="1">
    <citation type="submission" date="2023-03" db="EMBL/GenBank/DDBJ databases">
        <title>Bacillus Genome Sequencing.</title>
        <authorList>
            <person name="Dunlap C."/>
        </authorList>
    </citation>
    <scope>NUCLEOTIDE SEQUENCE [LARGE SCALE GENOMIC DNA]</scope>
    <source>
        <strain evidence="6 7">B-4107</strain>
    </source>
</reference>
<comment type="caution">
    <text evidence="6">The sequence shown here is derived from an EMBL/GenBank/DDBJ whole genome shotgun (WGS) entry which is preliminary data.</text>
</comment>
<feature type="compositionally biased region" description="Polar residues" evidence="3">
    <location>
        <begin position="860"/>
        <end position="869"/>
    </location>
</feature>
<dbReference type="Pfam" id="PF10145">
    <property type="entry name" value="PhageMin_Tail"/>
    <property type="match status" value="1"/>
</dbReference>
<keyword evidence="2" id="KW-0175">Coiled coil</keyword>
<dbReference type="Proteomes" id="UP001341820">
    <property type="component" value="Unassembled WGS sequence"/>
</dbReference>
<feature type="transmembrane region" description="Helical" evidence="4">
    <location>
        <begin position="413"/>
        <end position="435"/>
    </location>
</feature>
<keyword evidence="7" id="KW-1185">Reference proteome</keyword>
<dbReference type="InterPro" id="IPR010090">
    <property type="entry name" value="Phage_tape_meas"/>
</dbReference>
<protein>
    <submittedName>
        <fullName evidence="6">Phage tail tape measure protein</fullName>
    </submittedName>
</protein>
<keyword evidence="4" id="KW-0812">Transmembrane</keyword>